<feature type="non-terminal residue" evidence="1">
    <location>
        <position position="35"/>
    </location>
</feature>
<dbReference type="AlphaFoldDB" id="A0A2I0HGV8"/>
<reference evidence="1 2" key="1">
    <citation type="submission" date="2017-11" db="EMBL/GenBank/DDBJ databases">
        <title>De-novo sequencing of pomegranate (Punica granatum L.) genome.</title>
        <authorList>
            <person name="Akparov Z."/>
            <person name="Amiraslanov A."/>
            <person name="Hajiyeva S."/>
            <person name="Abbasov M."/>
            <person name="Kaur K."/>
            <person name="Hamwieh A."/>
            <person name="Solovyev V."/>
            <person name="Salamov A."/>
            <person name="Braich B."/>
            <person name="Kosarev P."/>
            <person name="Mahmoud A."/>
            <person name="Hajiyev E."/>
            <person name="Babayeva S."/>
            <person name="Izzatullayeva V."/>
            <person name="Mammadov A."/>
            <person name="Mammadov A."/>
            <person name="Sharifova S."/>
            <person name="Ojaghi J."/>
            <person name="Eynullazada K."/>
            <person name="Bayramov B."/>
            <person name="Abdulazimova A."/>
            <person name="Shahmuradov I."/>
        </authorList>
    </citation>
    <scope>NUCLEOTIDE SEQUENCE [LARGE SCALE GENOMIC DNA]</scope>
    <source>
        <strain evidence="2">cv. AG2017</strain>
        <tissue evidence="1">Leaf</tissue>
    </source>
</reference>
<evidence type="ECO:0000313" key="1">
    <source>
        <dbReference type="EMBL" id="PKI30853.1"/>
    </source>
</evidence>
<evidence type="ECO:0000313" key="2">
    <source>
        <dbReference type="Proteomes" id="UP000233551"/>
    </source>
</evidence>
<name>A0A2I0HGV8_PUNGR</name>
<sequence>MEQQAPLASNHLELEMDAAMLTLAMIDTSSGTRVP</sequence>
<proteinExistence type="predicted"/>
<organism evidence="1 2">
    <name type="scientific">Punica granatum</name>
    <name type="common">Pomegranate</name>
    <dbReference type="NCBI Taxonomy" id="22663"/>
    <lineage>
        <taxon>Eukaryota</taxon>
        <taxon>Viridiplantae</taxon>
        <taxon>Streptophyta</taxon>
        <taxon>Embryophyta</taxon>
        <taxon>Tracheophyta</taxon>
        <taxon>Spermatophyta</taxon>
        <taxon>Magnoliopsida</taxon>
        <taxon>eudicotyledons</taxon>
        <taxon>Gunneridae</taxon>
        <taxon>Pentapetalae</taxon>
        <taxon>rosids</taxon>
        <taxon>malvids</taxon>
        <taxon>Myrtales</taxon>
        <taxon>Lythraceae</taxon>
        <taxon>Punica</taxon>
    </lineage>
</organism>
<accession>A0A2I0HGV8</accession>
<dbReference type="EMBL" id="PGOL01023684">
    <property type="protein sequence ID" value="PKI30853.1"/>
    <property type="molecule type" value="Genomic_DNA"/>
</dbReference>
<dbReference type="Proteomes" id="UP000233551">
    <property type="component" value="Unassembled WGS sequence"/>
</dbReference>
<comment type="caution">
    <text evidence="1">The sequence shown here is derived from an EMBL/GenBank/DDBJ whole genome shotgun (WGS) entry which is preliminary data.</text>
</comment>
<gene>
    <name evidence="1" type="ORF">CRG98_048756</name>
</gene>
<protein>
    <submittedName>
        <fullName evidence="1">Uncharacterized protein</fullName>
    </submittedName>
</protein>
<keyword evidence="2" id="KW-1185">Reference proteome</keyword>